<evidence type="ECO:0000256" key="1">
    <source>
        <dbReference type="SAM" id="Phobius"/>
    </source>
</evidence>
<feature type="transmembrane region" description="Helical" evidence="1">
    <location>
        <begin position="112"/>
        <end position="132"/>
    </location>
</feature>
<dbReference type="SUPFAM" id="SSF81342">
    <property type="entry name" value="Transmembrane di-heme cytochromes"/>
    <property type="match status" value="1"/>
</dbReference>
<dbReference type="Proteomes" id="UP000095283">
    <property type="component" value="Unplaced"/>
</dbReference>
<accession>A0A1I7WD70</accession>
<dbReference type="GO" id="GO:0022904">
    <property type="term" value="P:respiratory electron transport chain"/>
    <property type="evidence" value="ECO:0007669"/>
    <property type="project" value="InterPro"/>
</dbReference>
<evidence type="ECO:0000259" key="2">
    <source>
        <dbReference type="PROSITE" id="PS51002"/>
    </source>
</evidence>
<dbReference type="AlphaFoldDB" id="A0A1I7WD70"/>
<dbReference type="InterPro" id="IPR016174">
    <property type="entry name" value="Di-haem_cyt_TM"/>
</dbReference>
<evidence type="ECO:0000313" key="4">
    <source>
        <dbReference type="WBParaSite" id="Hba_02704"/>
    </source>
</evidence>
<dbReference type="GO" id="GO:0009055">
    <property type="term" value="F:electron transfer activity"/>
    <property type="evidence" value="ECO:0007669"/>
    <property type="project" value="InterPro"/>
</dbReference>
<feature type="transmembrane region" description="Helical" evidence="1">
    <location>
        <begin position="24"/>
        <end position="50"/>
    </location>
</feature>
<keyword evidence="1" id="KW-0812">Transmembrane</keyword>
<name>A0A1I7WD70_HETBA</name>
<dbReference type="Gene3D" id="1.20.810.10">
    <property type="entry name" value="Cytochrome Bc1 Complex, Chain C"/>
    <property type="match status" value="1"/>
</dbReference>
<dbReference type="WBParaSite" id="Hba_02704">
    <property type="protein sequence ID" value="Hba_02704"/>
    <property type="gene ID" value="Hba_02704"/>
</dbReference>
<dbReference type="InterPro" id="IPR027387">
    <property type="entry name" value="Cytb/b6-like_sf"/>
</dbReference>
<proteinExistence type="predicted"/>
<dbReference type="PROSITE" id="PS51002">
    <property type="entry name" value="CYTB_NTER"/>
    <property type="match status" value="1"/>
</dbReference>
<keyword evidence="1" id="KW-0472">Membrane</keyword>
<feature type="domain" description="Cytochrome b/b6 N-terminal region profile" evidence="2">
    <location>
        <begin position="1"/>
        <end position="161"/>
    </location>
</feature>
<feature type="transmembrane region" description="Helical" evidence="1">
    <location>
        <begin position="71"/>
        <end position="92"/>
    </location>
</feature>
<evidence type="ECO:0000313" key="3">
    <source>
        <dbReference type="Proteomes" id="UP000095283"/>
    </source>
</evidence>
<keyword evidence="3" id="KW-1185">Reference proteome</keyword>
<dbReference type="GO" id="GO:0016491">
    <property type="term" value="F:oxidoreductase activity"/>
    <property type="evidence" value="ECO:0007669"/>
    <property type="project" value="InterPro"/>
</dbReference>
<reference evidence="4" key="1">
    <citation type="submission" date="2016-11" db="UniProtKB">
        <authorList>
            <consortium name="WormBaseParasite"/>
        </authorList>
    </citation>
    <scope>IDENTIFICATION</scope>
</reference>
<dbReference type="InterPro" id="IPR005797">
    <property type="entry name" value="Cyt_b/b6_N"/>
</dbReference>
<sequence length="161" mass="19029">MILLFQIITGTFLAFYYTPDRNLAFSSVNFGCLFLFFYIYIFLKVVFYELSSEKGLNKGFNVVFVNYNRSFYRLCFGLIFGLQLLLLGNSYLGFHYCYLNLKWFWSTLKFFFVLPVFSALGFVGFSFFFYMIQEVLQDFIVMVTTIKFVLPLNIGVKMLIM</sequence>
<protein>
    <submittedName>
        <fullName evidence="4">Cytochrome b</fullName>
    </submittedName>
</protein>
<feature type="transmembrane region" description="Helical" evidence="1">
    <location>
        <begin position="139"/>
        <end position="160"/>
    </location>
</feature>
<keyword evidence="1" id="KW-1133">Transmembrane helix</keyword>
<organism evidence="3 4">
    <name type="scientific">Heterorhabditis bacteriophora</name>
    <name type="common">Entomopathogenic nematode worm</name>
    <dbReference type="NCBI Taxonomy" id="37862"/>
    <lineage>
        <taxon>Eukaryota</taxon>
        <taxon>Metazoa</taxon>
        <taxon>Ecdysozoa</taxon>
        <taxon>Nematoda</taxon>
        <taxon>Chromadorea</taxon>
        <taxon>Rhabditida</taxon>
        <taxon>Rhabditina</taxon>
        <taxon>Rhabditomorpha</taxon>
        <taxon>Strongyloidea</taxon>
        <taxon>Heterorhabditidae</taxon>
        <taxon>Heterorhabditis</taxon>
    </lineage>
</organism>
<dbReference type="GO" id="GO:0016020">
    <property type="term" value="C:membrane"/>
    <property type="evidence" value="ECO:0007669"/>
    <property type="project" value="InterPro"/>
</dbReference>